<keyword evidence="2" id="KW-0378">Hydrolase</keyword>
<reference evidence="2 3" key="1">
    <citation type="submission" date="2015-09" db="EMBL/GenBank/DDBJ databases">
        <title>Identification and resolution of microdiversity through metagenomic sequencing of parallel consortia.</title>
        <authorList>
            <person name="Nelson W.C."/>
            <person name="Romine M.F."/>
            <person name="Lindemann S.R."/>
        </authorList>
    </citation>
    <scope>NUCLEOTIDE SEQUENCE [LARGE SCALE GENOMIC DNA]</scope>
    <source>
        <strain evidence="2">HL-49</strain>
    </source>
</reference>
<dbReference type="OrthoDB" id="1521787at2"/>
<evidence type="ECO:0000259" key="1">
    <source>
        <dbReference type="Pfam" id="PF04389"/>
    </source>
</evidence>
<dbReference type="PANTHER" id="PTHR12147">
    <property type="entry name" value="METALLOPEPTIDASE M28 FAMILY MEMBER"/>
    <property type="match status" value="1"/>
</dbReference>
<comment type="caution">
    <text evidence="2">The sequence shown here is derived from an EMBL/GenBank/DDBJ whole genome shotgun (WGS) entry which is preliminary data.</text>
</comment>
<evidence type="ECO:0000313" key="2">
    <source>
        <dbReference type="EMBL" id="KPQ14395.1"/>
    </source>
</evidence>
<dbReference type="STRING" id="1305737.GCA_000526355_03139"/>
<evidence type="ECO:0000313" key="3">
    <source>
        <dbReference type="Proteomes" id="UP000050421"/>
    </source>
</evidence>
<dbReference type="Pfam" id="PF04389">
    <property type="entry name" value="Peptidase_M28"/>
    <property type="match status" value="1"/>
</dbReference>
<accession>A0A0P8A996</accession>
<dbReference type="eggNOG" id="COG2234">
    <property type="taxonomic scope" value="Bacteria"/>
</dbReference>
<dbReference type="SUPFAM" id="SSF53187">
    <property type="entry name" value="Zn-dependent exopeptidases"/>
    <property type="match status" value="1"/>
</dbReference>
<keyword evidence="2" id="KW-0031">Aminopeptidase</keyword>
<dbReference type="PATRIC" id="fig|1305737.6.peg.2769"/>
<keyword evidence="2" id="KW-0645">Protease</keyword>
<dbReference type="InterPro" id="IPR045175">
    <property type="entry name" value="M28_fam"/>
</dbReference>
<dbReference type="PANTHER" id="PTHR12147:SF26">
    <property type="entry name" value="PEPTIDASE M28 DOMAIN-CONTAINING PROTEIN"/>
    <property type="match status" value="1"/>
</dbReference>
<dbReference type="GO" id="GO:0004177">
    <property type="term" value="F:aminopeptidase activity"/>
    <property type="evidence" value="ECO:0007669"/>
    <property type="project" value="UniProtKB-KW"/>
</dbReference>
<dbReference type="EMBL" id="LJXT01000065">
    <property type="protein sequence ID" value="KPQ14395.1"/>
    <property type="molecule type" value="Genomic_DNA"/>
</dbReference>
<sequence length="308" mass="35100">MRHQIKVFLIIAALFSAQNSFSQSLDEDRLWKHLEYLASDEMKGRESGTKENLLARDYIVDQFEEMGLDSQYPDFLQEFRFTDRRSQKSIEGYNVVAFVPGTESKKIIVVTAHFDHVGIGRPNAQGDSIYNGSDDNASGTAALIEMARYFSENPPQHSMLFAALDAEEKGLQGAKALVQDFPFGLEQVLLNVNMDMISRNDKNEIYVSGTYHYPEYKDILEESARESKAKLMLGHDIPGTGSDDWTRSSDHAAFFEEKVPHLYFGVEDHEDYHQPSDEVREKDKDFFFDVAELILNCLKNIDQKGSNL</sequence>
<feature type="domain" description="Peptidase M28" evidence="1">
    <location>
        <begin position="94"/>
        <end position="296"/>
    </location>
</feature>
<dbReference type="Gene3D" id="3.40.630.10">
    <property type="entry name" value="Zn peptidases"/>
    <property type="match status" value="1"/>
</dbReference>
<protein>
    <submittedName>
        <fullName evidence="2">Putative aminopeptidase</fullName>
    </submittedName>
</protein>
<dbReference type="GO" id="GO:0008235">
    <property type="term" value="F:metalloexopeptidase activity"/>
    <property type="evidence" value="ECO:0007669"/>
    <property type="project" value="InterPro"/>
</dbReference>
<gene>
    <name evidence="2" type="ORF">HLUCCX10_10705</name>
</gene>
<dbReference type="InterPro" id="IPR007484">
    <property type="entry name" value="Peptidase_M28"/>
</dbReference>
<dbReference type="Proteomes" id="UP000050421">
    <property type="component" value="Unassembled WGS sequence"/>
</dbReference>
<organism evidence="2 3">
    <name type="scientific">Algoriphagus marincola HL-49</name>
    <dbReference type="NCBI Taxonomy" id="1305737"/>
    <lineage>
        <taxon>Bacteria</taxon>
        <taxon>Pseudomonadati</taxon>
        <taxon>Bacteroidota</taxon>
        <taxon>Cytophagia</taxon>
        <taxon>Cytophagales</taxon>
        <taxon>Cyclobacteriaceae</taxon>
        <taxon>Algoriphagus</taxon>
    </lineage>
</organism>
<dbReference type="GO" id="GO:0006508">
    <property type="term" value="P:proteolysis"/>
    <property type="evidence" value="ECO:0007669"/>
    <property type="project" value="InterPro"/>
</dbReference>
<name>A0A0P8A996_9BACT</name>
<proteinExistence type="predicted"/>
<dbReference type="AlphaFoldDB" id="A0A0P8A996"/>